<keyword evidence="1" id="KW-0175">Coiled coil</keyword>
<dbReference type="CDD" id="cd14706">
    <property type="entry name" value="bZIP_CREBZF"/>
    <property type="match status" value="1"/>
</dbReference>
<comment type="caution">
    <text evidence="3">The sequence shown here is derived from an EMBL/GenBank/DDBJ whole genome shotgun (WGS) entry which is preliminary data.</text>
</comment>
<dbReference type="Proteomes" id="UP001557470">
    <property type="component" value="Unassembled WGS sequence"/>
</dbReference>
<evidence type="ECO:0000313" key="3">
    <source>
        <dbReference type="EMBL" id="KAL0994567.1"/>
    </source>
</evidence>
<dbReference type="FunFam" id="1.20.5.170:FF:000125">
    <property type="entry name" value="LAS1-like, ribosome biogenesis factor"/>
    <property type="match status" value="1"/>
</dbReference>
<dbReference type="InterPro" id="IPR004827">
    <property type="entry name" value="bZIP"/>
</dbReference>
<dbReference type="AlphaFoldDB" id="A0ABD0X977"/>
<proteinExistence type="predicted"/>
<dbReference type="SMART" id="SM00338">
    <property type="entry name" value="BRLZ"/>
    <property type="match status" value="1"/>
</dbReference>
<reference evidence="3 4" key="1">
    <citation type="submission" date="2024-06" db="EMBL/GenBank/DDBJ databases">
        <authorList>
            <person name="Pan Q."/>
            <person name="Wen M."/>
            <person name="Jouanno E."/>
            <person name="Zahm M."/>
            <person name="Klopp C."/>
            <person name="Cabau C."/>
            <person name="Louis A."/>
            <person name="Berthelot C."/>
            <person name="Parey E."/>
            <person name="Roest Crollius H."/>
            <person name="Montfort J."/>
            <person name="Robinson-Rechavi M."/>
            <person name="Bouchez O."/>
            <person name="Lampietro C."/>
            <person name="Lopez Roques C."/>
            <person name="Donnadieu C."/>
            <person name="Postlethwait J."/>
            <person name="Bobe J."/>
            <person name="Verreycken H."/>
            <person name="Guiguen Y."/>
        </authorList>
    </citation>
    <scope>NUCLEOTIDE SEQUENCE [LARGE SCALE GENOMIC DNA]</scope>
    <source>
        <strain evidence="3">Up_M1</strain>
        <tissue evidence="3">Testis</tissue>
    </source>
</reference>
<evidence type="ECO:0000313" key="4">
    <source>
        <dbReference type="Proteomes" id="UP001557470"/>
    </source>
</evidence>
<dbReference type="EMBL" id="JAGEUA010000003">
    <property type="protein sequence ID" value="KAL0994567.1"/>
    <property type="molecule type" value="Genomic_DNA"/>
</dbReference>
<dbReference type="Pfam" id="PF00170">
    <property type="entry name" value="bZIP_1"/>
    <property type="match status" value="1"/>
</dbReference>
<accession>A0ABD0X977</accession>
<dbReference type="SUPFAM" id="SSF57959">
    <property type="entry name" value="Leucine zipper domain"/>
    <property type="match status" value="1"/>
</dbReference>
<evidence type="ECO:0000259" key="2">
    <source>
        <dbReference type="PROSITE" id="PS50217"/>
    </source>
</evidence>
<dbReference type="Gene3D" id="1.20.5.170">
    <property type="match status" value="1"/>
</dbReference>
<sequence length="191" mass="21492">MITRRRGRSDVDVEVHTSNFPFEVEVTDFDDMIENVKTCPSEEMSSENGDSRVGLELDDLFGIDTLNWTFENDAVSPLFDTGFGDTTDQDYGVSGSRTPSPEGVSACRKRKWRDDPSGCMNNKNAIAARMNRLKKKEYVNGLEKKVGSLSSENHILKQENIHLNKRVDELEDETRGPTRTATMIMHCPGNV</sequence>
<feature type="coiled-coil region" evidence="1">
    <location>
        <begin position="139"/>
        <end position="173"/>
    </location>
</feature>
<organism evidence="3 4">
    <name type="scientific">Umbra pygmaea</name>
    <name type="common">Eastern mudminnow</name>
    <dbReference type="NCBI Taxonomy" id="75934"/>
    <lineage>
        <taxon>Eukaryota</taxon>
        <taxon>Metazoa</taxon>
        <taxon>Chordata</taxon>
        <taxon>Craniata</taxon>
        <taxon>Vertebrata</taxon>
        <taxon>Euteleostomi</taxon>
        <taxon>Actinopterygii</taxon>
        <taxon>Neopterygii</taxon>
        <taxon>Teleostei</taxon>
        <taxon>Protacanthopterygii</taxon>
        <taxon>Esociformes</taxon>
        <taxon>Umbridae</taxon>
        <taxon>Umbra</taxon>
    </lineage>
</organism>
<name>A0ABD0X977_UMBPY</name>
<dbReference type="PROSITE" id="PS50217">
    <property type="entry name" value="BZIP"/>
    <property type="match status" value="1"/>
</dbReference>
<protein>
    <recommendedName>
        <fullName evidence="2">BZIP domain-containing protein</fullName>
    </recommendedName>
</protein>
<dbReference type="InterPro" id="IPR046347">
    <property type="entry name" value="bZIP_sf"/>
</dbReference>
<keyword evidence="4" id="KW-1185">Reference proteome</keyword>
<feature type="domain" description="BZIP" evidence="2">
    <location>
        <begin position="123"/>
        <end position="173"/>
    </location>
</feature>
<gene>
    <name evidence="3" type="ORF">UPYG_G00124110</name>
</gene>
<evidence type="ECO:0000256" key="1">
    <source>
        <dbReference type="SAM" id="Coils"/>
    </source>
</evidence>